<feature type="transmembrane region" description="Helical" evidence="1">
    <location>
        <begin position="107"/>
        <end position="128"/>
    </location>
</feature>
<sequence length="182" mass="20125">MMEILKNERHQLAGEVPDWEPERKSSRQIEVLDQNHAIPASSRGKVDVANKEVTCPPLPRTACAYFDRSACSTRHRRLPSGCPLAVWLVESTRAAAAKPMRNTQNPAIVSIIPLSLQYLLICCLSLHVEASSFSRKRQNNPPFLSVNANCCPAATIFSITYLYLPDVYGRSSSVALQSVSTL</sequence>
<comment type="caution">
    <text evidence="2">The sequence shown here is derived from an EMBL/GenBank/DDBJ whole genome shotgun (WGS) entry which is preliminary data.</text>
</comment>
<evidence type="ECO:0000313" key="3">
    <source>
        <dbReference type="Proteomes" id="UP001451303"/>
    </source>
</evidence>
<feature type="transmembrane region" description="Helical" evidence="1">
    <location>
        <begin position="143"/>
        <end position="164"/>
    </location>
</feature>
<protein>
    <submittedName>
        <fullName evidence="2">Uncharacterized protein</fullName>
    </submittedName>
</protein>
<gene>
    <name evidence="2" type="ORF">QR685DRAFT_238562</name>
</gene>
<organism evidence="2 3">
    <name type="scientific">Neurospora intermedia</name>
    <dbReference type="NCBI Taxonomy" id="5142"/>
    <lineage>
        <taxon>Eukaryota</taxon>
        <taxon>Fungi</taxon>
        <taxon>Dikarya</taxon>
        <taxon>Ascomycota</taxon>
        <taxon>Pezizomycotina</taxon>
        <taxon>Sordariomycetes</taxon>
        <taxon>Sordariomycetidae</taxon>
        <taxon>Sordariales</taxon>
        <taxon>Sordariaceae</taxon>
        <taxon>Neurospora</taxon>
    </lineage>
</organism>
<name>A0ABR3DIN2_NEUIN</name>
<reference evidence="2 3" key="1">
    <citation type="submission" date="2023-09" db="EMBL/GenBank/DDBJ databases">
        <title>Multi-omics analysis of a traditional fermented food reveals byproduct-associated fungal strains for waste-to-food upcycling.</title>
        <authorList>
            <consortium name="Lawrence Berkeley National Laboratory"/>
            <person name="Rekdal V.M."/>
            <person name="Villalobos-Escobedo J.M."/>
            <person name="Rodriguez-Valeron N."/>
            <person name="Garcia M.O."/>
            <person name="Vasquez D.P."/>
            <person name="Damayanti I."/>
            <person name="Sorensen P.M."/>
            <person name="Baidoo E.E."/>
            <person name="De Carvalho A.C."/>
            <person name="Riley R."/>
            <person name="Lipzen A."/>
            <person name="He G."/>
            <person name="Yan M."/>
            <person name="Haridas S."/>
            <person name="Daum C."/>
            <person name="Yoshinaga Y."/>
            <person name="Ng V."/>
            <person name="Grigoriev I.V."/>
            <person name="Munk R."/>
            <person name="Nuraida L."/>
            <person name="Wijaya C.H."/>
            <person name="Morales P.-C."/>
            <person name="Keasling J.D."/>
        </authorList>
    </citation>
    <scope>NUCLEOTIDE SEQUENCE [LARGE SCALE GENOMIC DNA]</scope>
    <source>
        <strain evidence="2 3">FGSC 2613</strain>
    </source>
</reference>
<dbReference type="EMBL" id="JAVLET010000003">
    <property type="protein sequence ID" value="KAL0472530.1"/>
    <property type="molecule type" value="Genomic_DNA"/>
</dbReference>
<evidence type="ECO:0000256" key="1">
    <source>
        <dbReference type="SAM" id="Phobius"/>
    </source>
</evidence>
<keyword evidence="3" id="KW-1185">Reference proteome</keyword>
<keyword evidence="1" id="KW-0812">Transmembrane</keyword>
<proteinExistence type="predicted"/>
<keyword evidence="1" id="KW-0472">Membrane</keyword>
<evidence type="ECO:0000313" key="2">
    <source>
        <dbReference type="EMBL" id="KAL0472530.1"/>
    </source>
</evidence>
<dbReference type="Proteomes" id="UP001451303">
    <property type="component" value="Unassembled WGS sequence"/>
</dbReference>
<keyword evidence="1" id="KW-1133">Transmembrane helix</keyword>
<accession>A0ABR3DIN2</accession>